<feature type="region of interest" description="Disordered" evidence="1">
    <location>
        <begin position="1"/>
        <end position="77"/>
    </location>
</feature>
<keyword evidence="3" id="KW-1185">Reference proteome</keyword>
<gene>
    <name evidence="2" type="ORF">CHARACLAT_027127</name>
</gene>
<feature type="compositionally biased region" description="Polar residues" evidence="1">
    <location>
        <begin position="1"/>
        <end position="15"/>
    </location>
</feature>
<protein>
    <submittedName>
        <fullName evidence="2">Uncharacterized protein</fullName>
    </submittedName>
</protein>
<name>A0ABU7F9J7_9TELE</name>
<evidence type="ECO:0000313" key="3">
    <source>
        <dbReference type="Proteomes" id="UP001352852"/>
    </source>
</evidence>
<feature type="compositionally biased region" description="Polar residues" evidence="1">
    <location>
        <begin position="22"/>
        <end position="52"/>
    </location>
</feature>
<reference evidence="2 3" key="1">
    <citation type="submission" date="2021-06" db="EMBL/GenBank/DDBJ databases">
        <authorList>
            <person name="Palmer J.M."/>
        </authorList>
    </citation>
    <scope>NUCLEOTIDE SEQUENCE [LARGE SCALE GENOMIC DNA]</scope>
    <source>
        <strain evidence="2 3">CL_MEX2019</strain>
        <tissue evidence="2">Muscle</tissue>
    </source>
</reference>
<comment type="caution">
    <text evidence="2">The sequence shown here is derived from an EMBL/GenBank/DDBJ whole genome shotgun (WGS) entry which is preliminary data.</text>
</comment>
<organism evidence="2 3">
    <name type="scientific">Characodon lateralis</name>
    <dbReference type="NCBI Taxonomy" id="208331"/>
    <lineage>
        <taxon>Eukaryota</taxon>
        <taxon>Metazoa</taxon>
        <taxon>Chordata</taxon>
        <taxon>Craniata</taxon>
        <taxon>Vertebrata</taxon>
        <taxon>Euteleostomi</taxon>
        <taxon>Actinopterygii</taxon>
        <taxon>Neopterygii</taxon>
        <taxon>Teleostei</taxon>
        <taxon>Neoteleostei</taxon>
        <taxon>Acanthomorphata</taxon>
        <taxon>Ovalentaria</taxon>
        <taxon>Atherinomorphae</taxon>
        <taxon>Cyprinodontiformes</taxon>
        <taxon>Goodeidae</taxon>
        <taxon>Characodon</taxon>
    </lineage>
</organism>
<dbReference type="EMBL" id="JAHUTJ010077148">
    <property type="protein sequence ID" value="MED6295020.1"/>
    <property type="molecule type" value="Genomic_DNA"/>
</dbReference>
<accession>A0ABU7F9J7</accession>
<proteinExistence type="predicted"/>
<sequence>MQAGQQSTSHTNTEAANKKHPTQNGRPAQMQVLGQHSACTPHSQTNRDPQGQSSRPRDPPSRPPPCPMERCPASRRAHRAAAACKAKRPHYPLRCRTTAILASQAKTADARATPHILPYVGSFSLSKTGGQ</sequence>
<evidence type="ECO:0000256" key="1">
    <source>
        <dbReference type="SAM" id="MobiDB-lite"/>
    </source>
</evidence>
<evidence type="ECO:0000313" key="2">
    <source>
        <dbReference type="EMBL" id="MED6295020.1"/>
    </source>
</evidence>
<dbReference type="Proteomes" id="UP001352852">
    <property type="component" value="Unassembled WGS sequence"/>
</dbReference>